<feature type="transmembrane region" description="Helical" evidence="1">
    <location>
        <begin position="136"/>
        <end position="158"/>
    </location>
</feature>
<dbReference type="RefSeq" id="WP_344306659.1">
    <property type="nucleotide sequence ID" value="NZ_BAAANO010000005.1"/>
</dbReference>
<feature type="transmembrane region" description="Helical" evidence="1">
    <location>
        <begin position="39"/>
        <end position="70"/>
    </location>
</feature>
<organism evidence="2 3">
    <name type="scientific">Brevibacterium samyangense</name>
    <dbReference type="NCBI Taxonomy" id="366888"/>
    <lineage>
        <taxon>Bacteria</taxon>
        <taxon>Bacillati</taxon>
        <taxon>Actinomycetota</taxon>
        <taxon>Actinomycetes</taxon>
        <taxon>Micrococcales</taxon>
        <taxon>Brevibacteriaceae</taxon>
        <taxon>Brevibacterium</taxon>
    </lineage>
</organism>
<dbReference type="Pfam" id="PF04306">
    <property type="entry name" value="DUF456"/>
    <property type="match status" value="1"/>
</dbReference>
<evidence type="ECO:0000256" key="1">
    <source>
        <dbReference type="SAM" id="Phobius"/>
    </source>
</evidence>
<feature type="transmembrane region" description="Helical" evidence="1">
    <location>
        <begin position="6"/>
        <end position="27"/>
    </location>
</feature>
<sequence>MTADIIATVLAGIAILVGCVGIVVPILPGSILIGLAALVWAFFIGGATGWVTFGIIAVLVAIGMSASWVLTGKKLKERDIPNRSLLLGGLLAVVGFFVVPVVGLLLGFVGGLYLAEYLRLREARTAWDSSWTAIKAAGVGIVVEFSCAALATGAFAVANGIHYLNV</sequence>
<evidence type="ECO:0000313" key="3">
    <source>
        <dbReference type="Proteomes" id="UP001500755"/>
    </source>
</evidence>
<evidence type="ECO:0000313" key="2">
    <source>
        <dbReference type="EMBL" id="GAA2000193.1"/>
    </source>
</evidence>
<keyword evidence="1" id="KW-1133">Transmembrane helix</keyword>
<protein>
    <submittedName>
        <fullName evidence="2">DUF456 domain-containing protein</fullName>
    </submittedName>
</protein>
<dbReference type="InterPro" id="IPR007403">
    <property type="entry name" value="DUF456"/>
</dbReference>
<proteinExistence type="predicted"/>
<comment type="caution">
    <text evidence="2">The sequence shown here is derived from an EMBL/GenBank/DDBJ whole genome shotgun (WGS) entry which is preliminary data.</text>
</comment>
<accession>A0ABN2T7J8</accession>
<keyword evidence="1" id="KW-0472">Membrane</keyword>
<keyword evidence="3" id="KW-1185">Reference proteome</keyword>
<dbReference type="EMBL" id="BAAANO010000005">
    <property type="protein sequence ID" value="GAA2000193.1"/>
    <property type="molecule type" value="Genomic_DNA"/>
</dbReference>
<reference evidence="2 3" key="1">
    <citation type="journal article" date="2019" name="Int. J. Syst. Evol. Microbiol.">
        <title>The Global Catalogue of Microorganisms (GCM) 10K type strain sequencing project: providing services to taxonomists for standard genome sequencing and annotation.</title>
        <authorList>
            <consortium name="The Broad Institute Genomics Platform"/>
            <consortium name="The Broad Institute Genome Sequencing Center for Infectious Disease"/>
            <person name="Wu L."/>
            <person name="Ma J."/>
        </authorList>
    </citation>
    <scope>NUCLEOTIDE SEQUENCE [LARGE SCALE GENOMIC DNA]</scope>
    <source>
        <strain evidence="2 3">JCM 14546</strain>
    </source>
</reference>
<gene>
    <name evidence="2" type="ORF">GCM10009755_04910</name>
</gene>
<keyword evidence="1" id="KW-0812">Transmembrane</keyword>
<dbReference type="Proteomes" id="UP001500755">
    <property type="component" value="Unassembled WGS sequence"/>
</dbReference>
<name>A0ABN2T7J8_9MICO</name>
<feature type="transmembrane region" description="Helical" evidence="1">
    <location>
        <begin position="90"/>
        <end position="115"/>
    </location>
</feature>